<reference evidence="11" key="2">
    <citation type="submission" date="2023-05" db="EMBL/GenBank/DDBJ databases">
        <authorList>
            <consortium name="Lawrence Berkeley National Laboratory"/>
            <person name="Steindorff A."/>
            <person name="Hensen N."/>
            <person name="Bonometti L."/>
            <person name="Westerberg I."/>
            <person name="Brannstrom I.O."/>
            <person name="Guillou S."/>
            <person name="Cros-Aarteil S."/>
            <person name="Calhoun S."/>
            <person name="Haridas S."/>
            <person name="Kuo A."/>
            <person name="Mondo S."/>
            <person name="Pangilinan J."/>
            <person name="Riley R."/>
            <person name="Labutti K."/>
            <person name="Andreopoulos B."/>
            <person name="Lipzen A."/>
            <person name="Chen C."/>
            <person name="Yanf M."/>
            <person name="Daum C."/>
            <person name="Ng V."/>
            <person name="Clum A."/>
            <person name="Ohm R."/>
            <person name="Martin F."/>
            <person name="Silar P."/>
            <person name="Natvig D."/>
            <person name="Lalanne C."/>
            <person name="Gautier V."/>
            <person name="Ament-Velasquez S.L."/>
            <person name="Kruys A."/>
            <person name="Hutchinson M.I."/>
            <person name="Powell A.J."/>
            <person name="Barry K."/>
            <person name="Miller A.N."/>
            <person name="Grigoriev I.V."/>
            <person name="Debuchy R."/>
            <person name="Gladieux P."/>
            <person name="Thoren M.H."/>
            <person name="Johannesson H."/>
        </authorList>
    </citation>
    <scope>NUCLEOTIDE SEQUENCE</scope>
    <source>
        <strain evidence="11">CBS 141.50</strain>
    </source>
</reference>
<dbReference type="PANTHER" id="PTHR13367:SF32">
    <property type="entry name" value="DUF6606 DOMAIN-CONTAINING PROTEIN"/>
    <property type="match status" value="1"/>
</dbReference>
<dbReference type="SUPFAM" id="SSF52540">
    <property type="entry name" value="P-loop containing nucleoside triphosphate hydrolases"/>
    <property type="match status" value="1"/>
</dbReference>
<feature type="domain" description="DUF6606" evidence="10">
    <location>
        <begin position="5"/>
        <end position="279"/>
    </location>
</feature>
<feature type="domain" description="DUF3638" evidence="8">
    <location>
        <begin position="2052"/>
        <end position="2275"/>
    </location>
</feature>
<dbReference type="Pfam" id="PF20255">
    <property type="entry name" value="DUF6606"/>
    <property type="match status" value="1"/>
</dbReference>
<evidence type="ECO:0000313" key="11">
    <source>
        <dbReference type="EMBL" id="KAK4145063.1"/>
    </source>
</evidence>
<comment type="catalytic activity">
    <reaction evidence="1">
        <text>Thiol-dependent hydrolysis of ester, thioester, amide, peptide and isopeptide bonds formed by the C-terminal Gly of ubiquitin (a 76-residue protein attached to proteins as an intracellular targeting signal).</text>
        <dbReference type="EC" id="3.4.19.12"/>
    </reaction>
</comment>
<dbReference type="InterPro" id="IPR022105">
    <property type="entry name" value="DUF3645"/>
</dbReference>
<dbReference type="Gene3D" id="3.40.50.300">
    <property type="entry name" value="P-loop containing nucleotide triphosphate hydrolases"/>
    <property type="match status" value="1"/>
</dbReference>
<dbReference type="InterPro" id="IPR022099">
    <property type="entry name" value="DUF3638"/>
</dbReference>
<evidence type="ECO:0000259" key="9">
    <source>
        <dbReference type="Pfam" id="PF12359"/>
    </source>
</evidence>
<accession>A0AAN6V557</accession>
<dbReference type="EC" id="3.4.19.12" evidence="2"/>
<feature type="domain" description="DUF3645" evidence="9">
    <location>
        <begin position="2372"/>
        <end position="2400"/>
    </location>
</feature>
<dbReference type="GO" id="GO:0006508">
    <property type="term" value="P:proteolysis"/>
    <property type="evidence" value="ECO:0007669"/>
    <property type="project" value="UniProtKB-KW"/>
</dbReference>
<dbReference type="RefSeq" id="XP_062638434.1">
    <property type="nucleotide sequence ID" value="XM_062783371.1"/>
</dbReference>
<evidence type="ECO:0000256" key="6">
    <source>
        <dbReference type="ARBA" id="ARBA00022807"/>
    </source>
</evidence>
<keyword evidence="12" id="KW-1185">Reference proteome</keyword>
<dbReference type="PANTHER" id="PTHR13367">
    <property type="entry name" value="UBIQUITIN THIOESTERASE"/>
    <property type="match status" value="1"/>
</dbReference>
<keyword evidence="3" id="KW-0645">Protease</keyword>
<dbReference type="Proteomes" id="UP001302676">
    <property type="component" value="Unassembled WGS sequence"/>
</dbReference>
<sequence length="3233" mass="364443">MAKSLFHHLALPQQLPHSEDADLSVIEASLTDQLLAAVRLMRDSAGDGLRSGSGRVWERVRQCLVVSKAITSNGRVDRIRLLSALRTIGPLEAILLHIRNQNAALFIHRVSESEVVFEVFETSPRNEDVLAGNNALQWDFPGSAIALPLSTLHDDDFQNSLAQFLEQASLESTKDFGGQSFKAGIQSYEDRATANPAIISSLLMAVLEENGRRLSTPLLRKRVRDDVCWDRARRPWRRSPGWLALRVTISRYLLLTLGPDLGRFEYKFCLCVCLAKFLEGSQSYLEVDQVHFLKAKLCRRLAKLDMERSNVRDKHLMQNVDQIFSNLTPTIDPSIHNAANRIESVWAAWRQSFLKHIPPLPRRASWTDTTLPLRVSGESLRSILASSNKMIKGDRRRWIPPSNFNPSSLANEHFAKFAAPILDMAEREDNVRATLSSGAGSLHPEICSLMDKGLPLYRGNASQMSLLILDVMELWTILDTRACQQFPLLRDYHPVFTPEILDILHLAFYKDMVRLQNIQNYLDARIMACNGSKVTIFDDPTNDCFARRYYDEVDVAEEMYILRDEIEEDASSRKQAKSIEWQRKTVEYDDLTRRVNGSACILTVDENDPYGLGQHNARSCPRCQMIREMNKIRIEIYEHPLPSDDVMAKVVVFELRCPRAFATYRDTTWAVLTQLASSAPARGVEPKCFLNDYQALVGFGIGTTRSFCLASFTKPFLKTHYATVGFPVEWEGSRDALCKPNGLKLAYFDQNSKIWTGRGRVKPQFAHHVQLQLPHDSPFRAVFDHKSFASDGVGPSSYEIMATQVNCPSGLNPHEFLALKTLMSGTSRRWISILIELGATNMNWSTEASAILLDHLVLHCGPRSKETDELQPLRLIHWVFGDAPFVEKLLEQISARLSNLAALASWRETNLMGTIVTLGLRILDLASAAEAGPEIEEKALGCVLQAREICGRWFRLLREEIQKSPDTAAAQQLQQRALAAALLCRRTFVIHLEDSLSVPFDVAALTAYIESVVATHENMVNKIQSLPQTMLHDMVSAIKLSHQLKTLVTDSISANPFSLCDGLKHFWPDADRIRSTDTKITLEHTGWISCDIAETETENHQVVEFDLISGALAVNGKRVGKLPQDVQDSLVIKELFGDQPLRVFQSSIPGMTYTLTTRPYKFTVHIGYEGRNTIIMAKSSGPQPRIVRFIPRDTFHSRSIWDLPGPLIDERIHWLDLTSGAVYITPSTHPWDIFNRSRTWTLNVGTGLCHKLLRNGKEHTIVDPLCPLFNRVANILDGLTNRRQLLVIQPSPDGGLEVHIPRLQMMFFVNPNKRLFSPQLQLEVDPNQDAGTWYGLTSKLVCCSTENPLRRTVLVPMGPVSATRSSFHVRIHVEGDGRYGKFTINDTLGRIDCAAEPTLVYTKALLHAYTSFLLPDSLTGRTGVEESLDWLRSGICRPWTVLAGSPAMILSQIAHLTPVRDYYPPDLRVMATNHWDETLTCHIQHPLYRQLVEEILGISKDLEKFSTGYADLPRASGLPPVGEPHLTTRALVRRRLYERKGSNDNDKETDPPYLSRDKSSASEPRYATTMEITHLLRTKPEGFKTPHNLATMLSQGNTIGGYGAEYQTVSLTEQMRTDLREHWGALVETCRRGQSSYSLMFLLVTLSFRDTFDDGLLKGILSFAIFDELQALPLPPWPSYFNFQPDSDPKVDFIAQLIHPFRIPAPEDDGEQLGMLITAKQRRKMKTAKEAHEMRSEQDCRYLAKYLVAQWPCREPDVSNGARTDLLLDITRALEVIRPEWLRLFQNRELSRHLNQVQQILNCRRSELEYKPPTVIASGSVFASPRHPAAVPNLHSDLLGKLFEPNAGYFWSEPSAMEWAPLGSSPQDDRQLLIHMRNSRPIANGRPAISPHEVRMHIEELQGIIDRLAKSKSLVRKTYAQDLTQSLEAFKKLRTPQQLATFLGLRDNKKDVSQLLGAFASLKSSLERPTPAMSGRQIHWLKMGGLWPAITTVSLLEPLRSTANPSFGIGVRDALITFGLAITNLQRAMRLNDCVRAGDTSRFQDEEANLGHTNWKPQDHPDWLLLEIDSNLLIRPGQVDVARATISPASGTNSVLQMNMGQGKTSCIIPMVAAAMADKKSLVRIIVPKALLQQTAQLLQSRLGRVLNRQIGHIPFSRRTATNEDNIRLYYDIHKRTLKTAGVMLCLPEHNLSFLLSGQQKILDNKVNEATPMIKVHSWLSSVCRDILDESDYTLAARTQLIYPSGSQLSVDGHPHRWHIAQALLNLVDQHLYDLQTTFPRSLEVVRRPGGGFPLIYFARRDVEDELLKRLAADITKGHGNILPVNTFDSRERAAVRDFLSPTARRLKPTTLARIRTLCSDKPQYGLRPNSDPVAVPYHAKGVPSEQSEWGHPDVAILFTCLVFYYDGLDETQLKLALARVLKSDDPSTEYDKWVQSSDDFPASVRAWNTINTEDATQVGEIWRAVRYRVVVADYFLNNFVFPQHAKQFTVKLQSSGWDVPLFSAQSIPDVKIPEKLRTRALTTGFSGTNDNRTMLPLTIQQADLPTLSHTNAEVLTYLLHDRSRKCETIRDVRGGRATERDLLFMLKNKDIKILIDAGAQILEMDNKTLAKTWLEIDKRGDAALYFDSDNKPWVISKLGRETPLLASPYADDLSKCLVYLDEAHTRGTDLKFPPDARGALTVGQGQSKDHTVQAAMRLRQLGTTQSITFFIPPEVRQAIVDLRAKSDFHRIDSHDVIHWLLDNSCESIEQLQPLYYSQGVDFCRRTQAALDYPNYLVDSHDRAQYVSSIKQNELQTLQEMYEPKTKGGKQSGFQSTHPKMVAFAEELNTRRKGFQDTGRAVHGSALQEVEQEREVAFEVEAVRQVKKAVQYDALGFPGLHRDLEVFARTGRLPIETSAVCRVFQLISATKLGRKHRVSGKVSLAHSKLLVSVEFGRTVKLYTTLPPDNLLRPVNWVLWSAVFETAVVLIPEEAEQVIRMMHTRSTHPRVHLLTYASPVTRRMMEFNNLTFFSIPQLPKNWEAPQWLKTELGLLAGRLYFQWREHAEICKFLGVVEAGKPGSGLSENEEEDDAVTSDDEVAEDQDEEDKVVSASKGKNHRVSSSFSPRPLAFLQDWLAVRRHGQDFVHTPMGFLTQGKKLQESHPFFSEGMSTSVERLEPVAGGTAAETTWREGSRWDVDDHGGVDEGAVFDGVDDMGANVGDVKGDDEDVEVVYDESEWFDSGSSRSETESE</sequence>
<evidence type="ECO:0000256" key="2">
    <source>
        <dbReference type="ARBA" id="ARBA00012759"/>
    </source>
</evidence>
<evidence type="ECO:0000256" key="4">
    <source>
        <dbReference type="ARBA" id="ARBA00022786"/>
    </source>
</evidence>
<evidence type="ECO:0000259" key="8">
    <source>
        <dbReference type="Pfam" id="PF12340"/>
    </source>
</evidence>
<evidence type="ECO:0000256" key="7">
    <source>
        <dbReference type="SAM" id="MobiDB-lite"/>
    </source>
</evidence>
<name>A0AAN6V557_9PEZI</name>
<dbReference type="Pfam" id="PF12359">
    <property type="entry name" value="DUF3645"/>
    <property type="match status" value="1"/>
</dbReference>
<feature type="compositionally biased region" description="Acidic residues" evidence="7">
    <location>
        <begin position="3066"/>
        <end position="3088"/>
    </location>
</feature>
<reference evidence="11" key="1">
    <citation type="journal article" date="2023" name="Mol. Phylogenet. Evol.">
        <title>Genome-scale phylogeny and comparative genomics of the fungal order Sordariales.</title>
        <authorList>
            <person name="Hensen N."/>
            <person name="Bonometti L."/>
            <person name="Westerberg I."/>
            <person name="Brannstrom I.O."/>
            <person name="Guillou S."/>
            <person name="Cros-Aarteil S."/>
            <person name="Calhoun S."/>
            <person name="Haridas S."/>
            <person name="Kuo A."/>
            <person name="Mondo S."/>
            <person name="Pangilinan J."/>
            <person name="Riley R."/>
            <person name="LaButti K."/>
            <person name="Andreopoulos B."/>
            <person name="Lipzen A."/>
            <person name="Chen C."/>
            <person name="Yan M."/>
            <person name="Daum C."/>
            <person name="Ng V."/>
            <person name="Clum A."/>
            <person name="Steindorff A."/>
            <person name="Ohm R.A."/>
            <person name="Martin F."/>
            <person name="Silar P."/>
            <person name="Natvig D.O."/>
            <person name="Lalanne C."/>
            <person name="Gautier V."/>
            <person name="Ament-Velasquez S.L."/>
            <person name="Kruys A."/>
            <person name="Hutchinson M.I."/>
            <person name="Powell A.J."/>
            <person name="Barry K."/>
            <person name="Miller A.N."/>
            <person name="Grigoriev I.V."/>
            <person name="Debuchy R."/>
            <person name="Gladieux P."/>
            <person name="Hiltunen Thoren M."/>
            <person name="Johannesson H."/>
        </authorList>
    </citation>
    <scope>NUCLEOTIDE SEQUENCE</scope>
    <source>
        <strain evidence="11">CBS 141.50</strain>
    </source>
</reference>
<evidence type="ECO:0000313" key="12">
    <source>
        <dbReference type="Proteomes" id="UP001302676"/>
    </source>
</evidence>
<organism evidence="11 12">
    <name type="scientific">Dichotomopilus funicola</name>
    <dbReference type="NCBI Taxonomy" id="1934379"/>
    <lineage>
        <taxon>Eukaryota</taxon>
        <taxon>Fungi</taxon>
        <taxon>Dikarya</taxon>
        <taxon>Ascomycota</taxon>
        <taxon>Pezizomycotina</taxon>
        <taxon>Sordariomycetes</taxon>
        <taxon>Sordariomycetidae</taxon>
        <taxon>Sordariales</taxon>
        <taxon>Chaetomiaceae</taxon>
        <taxon>Dichotomopilus</taxon>
    </lineage>
</organism>
<dbReference type="InterPro" id="IPR027417">
    <property type="entry name" value="P-loop_NTPase"/>
</dbReference>
<dbReference type="GeneID" id="87819984"/>
<dbReference type="EMBL" id="MU853571">
    <property type="protein sequence ID" value="KAK4145063.1"/>
    <property type="molecule type" value="Genomic_DNA"/>
</dbReference>
<feature type="compositionally biased region" description="Basic and acidic residues" evidence="7">
    <location>
        <begin position="1538"/>
        <end position="1560"/>
    </location>
</feature>
<evidence type="ECO:0000256" key="5">
    <source>
        <dbReference type="ARBA" id="ARBA00022801"/>
    </source>
</evidence>
<keyword evidence="4" id="KW-0833">Ubl conjugation pathway</keyword>
<proteinExistence type="predicted"/>
<dbReference type="Pfam" id="PF12340">
    <property type="entry name" value="DUF3638"/>
    <property type="match status" value="1"/>
</dbReference>
<feature type="region of interest" description="Disordered" evidence="7">
    <location>
        <begin position="3060"/>
        <end position="3102"/>
    </location>
</feature>
<dbReference type="InterPro" id="IPR051346">
    <property type="entry name" value="OTU_Deubiquitinase"/>
</dbReference>
<keyword evidence="6" id="KW-0788">Thiol protease</keyword>
<feature type="region of interest" description="Disordered" evidence="7">
    <location>
        <begin position="1534"/>
        <end position="1564"/>
    </location>
</feature>
<evidence type="ECO:0000259" key="10">
    <source>
        <dbReference type="Pfam" id="PF20255"/>
    </source>
</evidence>
<gene>
    <name evidence="11" type="ORF">C8A04DRAFT_36003</name>
</gene>
<evidence type="ECO:0000256" key="1">
    <source>
        <dbReference type="ARBA" id="ARBA00000707"/>
    </source>
</evidence>
<protein>
    <recommendedName>
        <fullName evidence="2">ubiquitinyl hydrolase 1</fullName>
        <ecNumber evidence="2">3.4.19.12</ecNumber>
    </recommendedName>
</protein>
<dbReference type="GO" id="GO:0004843">
    <property type="term" value="F:cysteine-type deubiquitinase activity"/>
    <property type="evidence" value="ECO:0007669"/>
    <property type="project" value="UniProtKB-EC"/>
</dbReference>
<keyword evidence="5" id="KW-0378">Hydrolase</keyword>
<comment type="caution">
    <text evidence="11">The sequence shown here is derived from an EMBL/GenBank/DDBJ whole genome shotgun (WGS) entry which is preliminary data.</text>
</comment>
<evidence type="ECO:0000256" key="3">
    <source>
        <dbReference type="ARBA" id="ARBA00022670"/>
    </source>
</evidence>
<dbReference type="InterPro" id="IPR046541">
    <property type="entry name" value="DUF6606"/>
</dbReference>